<reference evidence="8" key="1">
    <citation type="submission" date="2018-11" db="EMBL/GenBank/DDBJ databases">
        <title>Myxobolus squamalis genome and transcriptome.</title>
        <authorList>
            <person name="Yahalomi D."/>
            <person name="Atkinson S.D."/>
            <person name="Neuhof M."/>
            <person name="Chang E.S."/>
            <person name="Philippe H."/>
            <person name="Cartwright P."/>
            <person name="Bartholomew J.L."/>
            <person name="Huchon D."/>
        </authorList>
    </citation>
    <scope>NUCLEOTIDE SEQUENCE</scope>
    <source>
        <strain evidence="8">71B08</strain>
        <tissue evidence="8">Whole</tissue>
    </source>
</reference>
<evidence type="ECO:0000313" key="8">
    <source>
        <dbReference type="EMBL" id="NDJ98852.1"/>
    </source>
</evidence>
<dbReference type="PANTHER" id="PTHR21396:SF2">
    <property type="entry name" value="LARGE RIBOSOMAL SUBUNIT PROTEIN ML43"/>
    <property type="match status" value="1"/>
</dbReference>
<dbReference type="GO" id="GO:0032543">
    <property type="term" value="P:mitochondrial translation"/>
    <property type="evidence" value="ECO:0007669"/>
    <property type="project" value="InterPro"/>
</dbReference>
<keyword evidence="4" id="KW-0496">Mitochondrion</keyword>
<dbReference type="InterPro" id="IPR039927">
    <property type="entry name" value="Ribosomal_mL43"/>
</dbReference>
<dbReference type="InterPro" id="IPR036249">
    <property type="entry name" value="Thioredoxin-like_sf"/>
</dbReference>
<proteinExistence type="inferred from homology"/>
<keyword evidence="5" id="KW-0687">Ribonucleoprotein</keyword>
<dbReference type="GO" id="GO:0005762">
    <property type="term" value="C:mitochondrial large ribosomal subunit"/>
    <property type="evidence" value="ECO:0007669"/>
    <property type="project" value="TreeGrafter"/>
</dbReference>
<accession>A0A6B2G5T1</accession>
<organism evidence="8">
    <name type="scientific">Myxobolus squamalis</name>
    <name type="common">Myxosporean</name>
    <dbReference type="NCBI Taxonomy" id="59785"/>
    <lineage>
        <taxon>Eukaryota</taxon>
        <taxon>Metazoa</taxon>
        <taxon>Cnidaria</taxon>
        <taxon>Myxozoa</taxon>
        <taxon>Myxosporea</taxon>
        <taxon>Bivalvulida</taxon>
        <taxon>Platysporina</taxon>
        <taxon>Myxobolidae</taxon>
        <taxon>Myxobolus</taxon>
    </lineage>
</organism>
<dbReference type="SUPFAM" id="SSF52833">
    <property type="entry name" value="Thioredoxin-like"/>
    <property type="match status" value="1"/>
</dbReference>
<protein>
    <recommendedName>
        <fullName evidence="6">Large ribosomal subunit protein mL43</fullName>
    </recommendedName>
</protein>
<dbReference type="Pfam" id="PF05047">
    <property type="entry name" value="L51_S25_CI-B8"/>
    <property type="match status" value="1"/>
</dbReference>
<evidence type="ECO:0000256" key="3">
    <source>
        <dbReference type="ARBA" id="ARBA00022980"/>
    </source>
</evidence>
<dbReference type="EMBL" id="GHBR01006729">
    <property type="protein sequence ID" value="NDJ98852.1"/>
    <property type="molecule type" value="Transcribed_RNA"/>
</dbReference>
<name>A0A6B2G5T1_MYXSQ</name>
<evidence type="ECO:0000256" key="2">
    <source>
        <dbReference type="ARBA" id="ARBA00006073"/>
    </source>
</evidence>
<dbReference type="InterPro" id="IPR007741">
    <property type="entry name" value="Ribosomal_mL43/mS25/NADH_DH"/>
</dbReference>
<evidence type="ECO:0000259" key="7">
    <source>
        <dbReference type="Pfam" id="PF05047"/>
    </source>
</evidence>
<keyword evidence="3 8" id="KW-0689">Ribosomal protein</keyword>
<evidence type="ECO:0000256" key="6">
    <source>
        <dbReference type="ARBA" id="ARBA00035188"/>
    </source>
</evidence>
<comment type="subcellular location">
    <subcellularLocation>
        <location evidence="1">Mitochondrion</location>
    </subcellularLocation>
</comment>
<dbReference type="Gene3D" id="3.40.30.10">
    <property type="entry name" value="Glutaredoxin"/>
    <property type="match status" value="1"/>
</dbReference>
<evidence type="ECO:0000256" key="1">
    <source>
        <dbReference type="ARBA" id="ARBA00004173"/>
    </source>
</evidence>
<sequence length="141" mass="16151">MASYSAGKLLALNYRFNIYVPQLKRLILCYNNLRTPEGVKSYIDKELRNFTKKNPGTAFYTLSVKGGNFIIAQYLNNFEKEICIAKMTCSEISNTMEYLSSNSGSDWKNNRMRKLSYSSKPSTQGVWSNNIHKNTNVIHNS</sequence>
<dbReference type="AlphaFoldDB" id="A0A6B2G5T1"/>
<dbReference type="GO" id="GO:0003735">
    <property type="term" value="F:structural constituent of ribosome"/>
    <property type="evidence" value="ECO:0007669"/>
    <property type="project" value="InterPro"/>
</dbReference>
<dbReference type="PANTHER" id="PTHR21396">
    <property type="entry name" value="39S RIBOSOMAL PROTEIN L43"/>
    <property type="match status" value="1"/>
</dbReference>
<evidence type="ECO:0000256" key="5">
    <source>
        <dbReference type="ARBA" id="ARBA00023274"/>
    </source>
</evidence>
<feature type="domain" description="Ribosomal protein/NADH dehydrogenase" evidence="7">
    <location>
        <begin position="39"/>
        <end position="88"/>
    </location>
</feature>
<comment type="similarity">
    <text evidence="2">Belongs to the mitochondrion-specific ribosomal protein mL43 family.</text>
</comment>
<evidence type="ECO:0000256" key="4">
    <source>
        <dbReference type="ARBA" id="ARBA00023128"/>
    </source>
</evidence>